<evidence type="ECO:0000256" key="5">
    <source>
        <dbReference type="ARBA" id="ARBA00023136"/>
    </source>
</evidence>
<feature type="region of interest" description="Disordered" evidence="6">
    <location>
        <begin position="425"/>
        <end position="445"/>
    </location>
</feature>
<evidence type="ECO:0000256" key="6">
    <source>
        <dbReference type="SAM" id="MobiDB-lite"/>
    </source>
</evidence>
<sequence>MTDLPAESAEAAPHPSPAEDEFPAWKQRVGLFLGAQAISLFGSSIVQYAILWHLTLTLKQGWVIMLYSVVAFVPQAIVSFFGGTLADRMNRKTVIVVSDSVIALVTLGLAAWMAVGEASLWLILAAVAIRSIGQGFQQPAVSALLPQLVPSAQLMRINGINQTIASAMALLSPVVAGAVYGWGGLIPTFWIDVVTAVIGVGIVLTIPVATVRSGAEAGTSFTRDLVEGIRYAFGHRTIAWILVVYTVIFTLVVAPSFLTPLFIAKDFTDAVWPLTATELAFSAGMLLGGILISSVGAKWNQSRMLLVSCLSFGLLSAAFGLTPLLGVRVGLWTIFALMFVLAVMIPFFSAPVMTLLQTSVEAEFMGRVFSVTNIVAVLAMPAGMCVLGPLADRAPIAWIFMITGLIAFLFTAISFTVSPDQQLLSQHRAPGDEDERPRRSTKVGP</sequence>
<evidence type="ECO:0000259" key="8">
    <source>
        <dbReference type="PROSITE" id="PS50850"/>
    </source>
</evidence>
<dbReference type="Gene3D" id="1.20.1250.20">
    <property type="entry name" value="MFS general substrate transporter like domains"/>
    <property type="match status" value="1"/>
</dbReference>
<dbReference type="AlphaFoldDB" id="A0A923IW22"/>
<feature type="transmembrane region" description="Helical" evidence="7">
    <location>
        <begin position="238"/>
        <end position="258"/>
    </location>
</feature>
<evidence type="ECO:0000313" key="9">
    <source>
        <dbReference type="EMBL" id="MBB6333727.1"/>
    </source>
</evidence>
<proteinExistence type="predicted"/>
<feature type="region of interest" description="Disordered" evidence="6">
    <location>
        <begin position="1"/>
        <end position="21"/>
    </location>
</feature>
<feature type="compositionally biased region" description="Low complexity" evidence="6">
    <location>
        <begin position="1"/>
        <end position="13"/>
    </location>
</feature>
<feature type="transmembrane region" description="Helical" evidence="7">
    <location>
        <begin position="396"/>
        <end position="418"/>
    </location>
</feature>
<feature type="transmembrane region" description="Helical" evidence="7">
    <location>
        <begin position="29"/>
        <end position="50"/>
    </location>
</feature>
<dbReference type="PANTHER" id="PTHR23513:SF6">
    <property type="entry name" value="MAJOR FACILITATOR SUPERFAMILY ASSOCIATED DOMAIN-CONTAINING PROTEIN"/>
    <property type="match status" value="1"/>
</dbReference>
<dbReference type="RefSeq" id="WP_184451405.1">
    <property type="nucleotide sequence ID" value="NZ_JACHMK010000001.1"/>
</dbReference>
<evidence type="ECO:0000256" key="3">
    <source>
        <dbReference type="ARBA" id="ARBA00022692"/>
    </source>
</evidence>
<dbReference type="Proteomes" id="UP000617426">
    <property type="component" value="Unassembled WGS sequence"/>
</dbReference>
<dbReference type="Pfam" id="PF07690">
    <property type="entry name" value="MFS_1"/>
    <property type="match status" value="1"/>
</dbReference>
<keyword evidence="4 7" id="KW-1133">Transmembrane helix</keyword>
<dbReference type="EMBL" id="JACHMK010000001">
    <property type="protein sequence ID" value="MBB6333727.1"/>
    <property type="molecule type" value="Genomic_DNA"/>
</dbReference>
<feature type="domain" description="Major facilitator superfamily (MFS) profile" evidence="8">
    <location>
        <begin position="23"/>
        <end position="422"/>
    </location>
</feature>
<evidence type="ECO:0000256" key="1">
    <source>
        <dbReference type="ARBA" id="ARBA00004651"/>
    </source>
</evidence>
<dbReference type="GO" id="GO:0022857">
    <property type="term" value="F:transmembrane transporter activity"/>
    <property type="evidence" value="ECO:0007669"/>
    <property type="project" value="InterPro"/>
</dbReference>
<feature type="transmembrane region" description="Helical" evidence="7">
    <location>
        <begin position="270"/>
        <end position="292"/>
    </location>
</feature>
<comment type="subcellular location">
    <subcellularLocation>
        <location evidence="1">Cell membrane</location>
        <topology evidence="1">Multi-pass membrane protein</topology>
    </subcellularLocation>
</comment>
<feature type="transmembrane region" description="Helical" evidence="7">
    <location>
        <begin position="368"/>
        <end position="390"/>
    </location>
</feature>
<organism evidence="9 10">
    <name type="scientific">Schaalia hyovaginalis</name>
    <dbReference type="NCBI Taxonomy" id="29316"/>
    <lineage>
        <taxon>Bacteria</taxon>
        <taxon>Bacillati</taxon>
        <taxon>Actinomycetota</taxon>
        <taxon>Actinomycetes</taxon>
        <taxon>Actinomycetales</taxon>
        <taxon>Actinomycetaceae</taxon>
        <taxon>Schaalia</taxon>
    </lineage>
</organism>
<feature type="transmembrane region" description="Helical" evidence="7">
    <location>
        <begin position="164"/>
        <end position="183"/>
    </location>
</feature>
<dbReference type="InterPro" id="IPR036259">
    <property type="entry name" value="MFS_trans_sf"/>
</dbReference>
<comment type="caution">
    <text evidence="9">The sequence shown here is derived from an EMBL/GenBank/DDBJ whole genome shotgun (WGS) entry which is preliminary data.</text>
</comment>
<dbReference type="PROSITE" id="PS50850">
    <property type="entry name" value="MFS"/>
    <property type="match status" value="1"/>
</dbReference>
<feature type="compositionally biased region" description="Basic and acidic residues" evidence="6">
    <location>
        <begin position="429"/>
        <end position="438"/>
    </location>
</feature>
<feature type="transmembrane region" description="Helical" evidence="7">
    <location>
        <begin position="101"/>
        <end position="129"/>
    </location>
</feature>
<dbReference type="GO" id="GO:0005886">
    <property type="term" value="C:plasma membrane"/>
    <property type="evidence" value="ECO:0007669"/>
    <property type="project" value="UniProtKB-SubCell"/>
</dbReference>
<dbReference type="PANTHER" id="PTHR23513">
    <property type="entry name" value="INTEGRAL MEMBRANE EFFLUX PROTEIN-RELATED"/>
    <property type="match status" value="1"/>
</dbReference>
<dbReference type="SUPFAM" id="SSF103473">
    <property type="entry name" value="MFS general substrate transporter"/>
    <property type="match status" value="1"/>
</dbReference>
<accession>A0A923IW22</accession>
<dbReference type="InterPro" id="IPR020846">
    <property type="entry name" value="MFS_dom"/>
</dbReference>
<feature type="transmembrane region" description="Helical" evidence="7">
    <location>
        <begin position="304"/>
        <end position="325"/>
    </location>
</feature>
<dbReference type="InterPro" id="IPR011701">
    <property type="entry name" value="MFS"/>
</dbReference>
<evidence type="ECO:0000313" key="10">
    <source>
        <dbReference type="Proteomes" id="UP000617426"/>
    </source>
</evidence>
<name>A0A923IW22_9ACTO</name>
<feature type="transmembrane region" description="Helical" evidence="7">
    <location>
        <begin position="331"/>
        <end position="356"/>
    </location>
</feature>
<evidence type="ECO:0000256" key="2">
    <source>
        <dbReference type="ARBA" id="ARBA00022475"/>
    </source>
</evidence>
<feature type="transmembrane region" description="Helical" evidence="7">
    <location>
        <begin position="189"/>
        <end position="211"/>
    </location>
</feature>
<feature type="transmembrane region" description="Helical" evidence="7">
    <location>
        <begin position="62"/>
        <end position="81"/>
    </location>
</feature>
<gene>
    <name evidence="9" type="ORF">HD592_000292</name>
</gene>
<dbReference type="CDD" id="cd06173">
    <property type="entry name" value="MFS_MefA_like"/>
    <property type="match status" value="1"/>
</dbReference>
<keyword evidence="10" id="KW-1185">Reference proteome</keyword>
<keyword evidence="2" id="KW-1003">Cell membrane</keyword>
<reference evidence="9" key="1">
    <citation type="submission" date="2020-08" db="EMBL/GenBank/DDBJ databases">
        <title>Sequencing the genomes of 1000 actinobacteria strains.</title>
        <authorList>
            <person name="Klenk H.-P."/>
        </authorList>
    </citation>
    <scope>NUCLEOTIDE SEQUENCE</scope>
    <source>
        <strain evidence="9">DSM 10695</strain>
    </source>
</reference>
<keyword evidence="5 7" id="KW-0472">Membrane</keyword>
<keyword evidence="3 7" id="KW-0812">Transmembrane</keyword>
<evidence type="ECO:0000256" key="4">
    <source>
        <dbReference type="ARBA" id="ARBA00022989"/>
    </source>
</evidence>
<protein>
    <submittedName>
        <fullName evidence="9">DHA3 family macrolide efflux protein-like MFS transporter</fullName>
    </submittedName>
</protein>
<evidence type="ECO:0000256" key="7">
    <source>
        <dbReference type="SAM" id="Phobius"/>
    </source>
</evidence>